<dbReference type="Gene3D" id="1.25.40.20">
    <property type="entry name" value="Ankyrin repeat-containing domain"/>
    <property type="match status" value="1"/>
</dbReference>
<dbReference type="PROSITE" id="PS50837">
    <property type="entry name" value="NACHT"/>
    <property type="match status" value="1"/>
</dbReference>
<dbReference type="InterPro" id="IPR056884">
    <property type="entry name" value="NPHP3-like_N"/>
</dbReference>
<evidence type="ECO:0000256" key="2">
    <source>
        <dbReference type="PROSITE-ProRule" id="PRU00023"/>
    </source>
</evidence>
<feature type="repeat" description="ANK" evidence="2">
    <location>
        <begin position="853"/>
        <end position="885"/>
    </location>
</feature>
<proteinExistence type="predicted"/>
<gene>
    <name evidence="5" type="ORF">JMJ35_008331</name>
</gene>
<evidence type="ECO:0000256" key="1">
    <source>
        <dbReference type="ARBA" id="ARBA00022737"/>
    </source>
</evidence>
<dbReference type="Proteomes" id="UP001166286">
    <property type="component" value="Unassembled WGS sequence"/>
</dbReference>
<dbReference type="EMBL" id="JAFEKC020000019">
    <property type="protein sequence ID" value="KAK0508960.1"/>
    <property type="molecule type" value="Genomic_DNA"/>
</dbReference>
<protein>
    <recommendedName>
        <fullName evidence="4">NACHT domain-containing protein</fullName>
    </recommendedName>
</protein>
<feature type="region of interest" description="Disordered" evidence="3">
    <location>
        <begin position="1285"/>
        <end position="1346"/>
    </location>
</feature>
<dbReference type="InterPro" id="IPR002110">
    <property type="entry name" value="Ankyrin_rpt"/>
</dbReference>
<feature type="compositionally biased region" description="Polar residues" evidence="3">
    <location>
        <begin position="1303"/>
        <end position="1315"/>
    </location>
</feature>
<evidence type="ECO:0000259" key="4">
    <source>
        <dbReference type="PROSITE" id="PS50837"/>
    </source>
</evidence>
<evidence type="ECO:0000256" key="3">
    <source>
        <dbReference type="SAM" id="MobiDB-lite"/>
    </source>
</evidence>
<dbReference type="InterPro" id="IPR007111">
    <property type="entry name" value="NACHT_NTPase"/>
</dbReference>
<feature type="compositionally biased region" description="Basic and acidic residues" evidence="3">
    <location>
        <begin position="1317"/>
        <end position="1336"/>
    </location>
</feature>
<keyword evidence="1" id="KW-0677">Repeat</keyword>
<dbReference type="SUPFAM" id="SSF52540">
    <property type="entry name" value="P-loop containing nucleoside triphosphate hydrolases"/>
    <property type="match status" value="1"/>
</dbReference>
<dbReference type="Gene3D" id="3.40.50.300">
    <property type="entry name" value="P-loop containing nucleotide triphosphate hydrolases"/>
    <property type="match status" value="1"/>
</dbReference>
<dbReference type="SMART" id="SM00248">
    <property type="entry name" value="ANK"/>
    <property type="match status" value="5"/>
</dbReference>
<keyword evidence="2" id="KW-0040">ANK repeat</keyword>
<dbReference type="Pfam" id="PF24883">
    <property type="entry name" value="NPHP3_N"/>
    <property type="match status" value="1"/>
</dbReference>
<accession>A0AA39QTN0</accession>
<feature type="region of interest" description="Disordered" evidence="3">
    <location>
        <begin position="29"/>
        <end position="61"/>
    </location>
</feature>
<feature type="domain" description="NACHT" evidence="4">
    <location>
        <begin position="364"/>
        <end position="517"/>
    </location>
</feature>
<sequence length="1346" mass="150455">MPDEHKLSSQGSAKSFRINAGKSAKTLIGASSSQTVPSLNTESSTNQSGKPLVRSETSNDSGTRDLWRAAFESLSDGEKSVLDPSTNQKPNNPPSHLVDEVIDLTREKCAQYEAGGWHIKREGRENINVREKAKSLICSALVVKDLIDAGLQFDASGYGALAWSVVSFGLQLVQNDRDRLSAIFDSSDFLVQVLARYANIEANYRNRVMNDSETFEKVIEELVRLRSERASPGLIDLGRVLESLASLTGQPLQRLKEDVTSKDNEAEKWRGLVEHQYRLKESAEIGKKAEDILLDVSKVVEELQTVQTVVLTTEEDGILQWLSAVNFSDKHERLRKDVQETNPNSGRWFLESDRFAQWKFFPQSFLWLYGDSGCGKSCLCSTIVEDLNDLCFQDQSKILAYWYFDFNNFAQQDVESMLRSLIRQLSAGVDGFPDAVRTLSQMHLRRGSHPNTNQLLLTFHSVVTSLKKDVFLVLDALDEFPEDARSLKRSLLLRVINDIVEAGHSNLHLLVTSRPESDIRGRLRNLSNPPQELNVEDPLLVDLELFFDTTMELSAALKSLGGDTKNKIRDHLITGEQRKFRWAALQLDELQLCRGNEEQIRISLGTIPDTIEAIYNQVLDNIKKHDVEPAQSIFKWLCVSKRALSQVELARAAGLADPADVMRICTSSLITSSTEEISVDGRNEDCDMIRFAHSSVCEYLLSQNLQSSTDKAARFCVSSNEAHAYVSSRCLDHLLEQGGEVHTKQHLLAIPLLSYSAQYWHVHFKSTEVSNAQRADLEAIESKIHNLFRPSYLPAYVNWLRLADPDDLDNPAILEKDADSYPEPLYYALLLKLSNIAKKLIEDGAEIDGRGGNEGTPLQLAAHCGFVALVWRLLKKGADPNREGKSHGSALYAAVVQGHDTIVDTLLESKADVNKQEGYYGNALQVASYFGYYHIVHQLLVYGADVKATGGIFGTALQAACAADHHKLIPMLIDGGADPNCRVGLLKSPLQAALTGEDPGTLHHLPVDGLKFNVNGARAWRAAYAKLTREHASLLTEFESMLILGQEIPPELTSARQLLAAVVQRSLKPEIPELQPNVQVIWDQGRRTWKSLVKLIETLDAENDIPEQAGYVLCRAYWTATRLAAPLVLQAEDEEALLLFELAIRVAARVKQYETVAFEKEGGDYTQLQEAVIYLCYSLLKVQINIVCPRDSNKYGILSKQSTRGLVYDLDEYEIIKQLNDICKDQVAYIQSLNLAAAQERITRMEAEMDKRIRAEVSRQFQQLAPFIMQSLMRSVTEVIRPQNANIRPQPPQNLADGPGSNDDASSRTPHQPSEQAEEHSEHTSTGRDSQQKSQEDIPTSQHTEE</sequence>
<dbReference type="PROSITE" id="PS50297">
    <property type="entry name" value="ANK_REP_REGION"/>
    <property type="match status" value="1"/>
</dbReference>
<dbReference type="PANTHER" id="PTHR10039">
    <property type="entry name" value="AMELOGENIN"/>
    <property type="match status" value="1"/>
</dbReference>
<dbReference type="Pfam" id="PF12796">
    <property type="entry name" value="Ank_2"/>
    <property type="match status" value="1"/>
</dbReference>
<comment type="caution">
    <text evidence="5">The sequence shown here is derived from an EMBL/GenBank/DDBJ whole genome shotgun (WGS) entry which is preliminary data.</text>
</comment>
<dbReference type="SUPFAM" id="SSF48403">
    <property type="entry name" value="Ankyrin repeat"/>
    <property type="match status" value="1"/>
</dbReference>
<dbReference type="PANTHER" id="PTHR10039:SF16">
    <property type="entry name" value="GPI INOSITOL-DEACYLASE"/>
    <property type="match status" value="1"/>
</dbReference>
<dbReference type="PROSITE" id="PS50088">
    <property type="entry name" value="ANK_REPEAT"/>
    <property type="match status" value="2"/>
</dbReference>
<feature type="compositionally biased region" description="Polar residues" evidence="3">
    <location>
        <begin position="1337"/>
        <end position="1346"/>
    </location>
</feature>
<dbReference type="InterPro" id="IPR036770">
    <property type="entry name" value="Ankyrin_rpt-contain_sf"/>
</dbReference>
<feature type="repeat" description="ANK" evidence="2">
    <location>
        <begin position="886"/>
        <end position="918"/>
    </location>
</feature>
<evidence type="ECO:0000313" key="6">
    <source>
        <dbReference type="Proteomes" id="UP001166286"/>
    </source>
</evidence>
<keyword evidence="6" id="KW-1185">Reference proteome</keyword>
<dbReference type="InterPro" id="IPR027417">
    <property type="entry name" value="P-loop_NTPase"/>
</dbReference>
<organism evidence="5 6">
    <name type="scientific">Cladonia borealis</name>
    <dbReference type="NCBI Taxonomy" id="184061"/>
    <lineage>
        <taxon>Eukaryota</taxon>
        <taxon>Fungi</taxon>
        <taxon>Dikarya</taxon>
        <taxon>Ascomycota</taxon>
        <taxon>Pezizomycotina</taxon>
        <taxon>Lecanoromycetes</taxon>
        <taxon>OSLEUM clade</taxon>
        <taxon>Lecanoromycetidae</taxon>
        <taxon>Lecanorales</taxon>
        <taxon>Lecanorineae</taxon>
        <taxon>Cladoniaceae</taxon>
        <taxon>Cladonia</taxon>
    </lineage>
</organism>
<evidence type="ECO:0000313" key="5">
    <source>
        <dbReference type="EMBL" id="KAK0508960.1"/>
    </source>
</evidence>
<reference evidence="5" key="1">
    <citation type="submission" date="2023-03" db="EMBL/GenBank/DDBJ databases">
        <title>Complete genome of Cladonia borealis.</title>
        <authorList>
            <person name="Park H."/>
        </authorList>
    </citation>
    <scope>NUCLEOTIDE SEQUENCE</scope>
    <source>
        <strain evidence="5">ANT050790</strain>
    </source>
</reference>
<name>A0AA39QTN0_9LECA</name>